<dbReference type="PhylomeDB" id="A0A0G4FTP1"/>
<dbReference type="EMBL" id="CDMZ01000606">
    <property type="protein sequence ID" value="CEM17784.1"/>
    <property type="molecule type" value="Genomic_DNA"/>
</dbReference>
<organism evidence="2">
    <name type="scientific">Chromera velia CCMP2878</name>
    <dbReference type="NCBI Taxonomy" id="1169474"/>
    <lineage>
        <taxon>Eukaryota</taxon>
        <taxon>Sar</taxon>
        <taxon>Alveolata</taxon>
        <taxon>Colpodellida</taxon>
        <taxon>Chromeraceae</taxon>
        <taxon>Chromera</taxon>
    </lineage>
</organism>
<feature type="compositionally biased region" description="Polar residues" evidence="1">
    <location>
        <begin position="83"/>
        <end position="96"/>
    </location>
</feature>
<sequence>MGERRQFLLRVEASRWAATQEVATTRESARIYSGGEEGVGGASLEWKLRASVWSRLCLNVDVCNQHIGSRPAPRLHEEGSHDLTGQGSDQGVDSGTRGQVLLDELGLSYWRDVDETGPS</sequence>
<proteinExistence type="predicted"/>
<evidence type="ECO:0000313" key="2">
    <source>
        <dbReference type="EMBL" id="CEM17784.1"/>
    </source>
</evidence>
<gene>
    <name evidence="2" type="ORF">Cvel_3720</name>
</gene>
<accession>A0A0G4FTP1</accession>
<feature type="region of interest" description="Disordered" evidence="1">
    <location>
        <begin position="68"/>
        <end position="96"/>
    </location>
</feature>
<protein>
    <submittedName>
        <fullName evidence="2">Uncharacterized protein</fullName>
    </submittedName>
</protein>
<evidence type="ECO:0000256" key="1">
    <source>
        <dbReference type="SAM" id="MobiDB-lite"/>
    </source>
</evidence>
<dbReference type="VEuPathDB" id="CryptoDB:Cvel_3720"/>
<reference evidence="2" key="1">
    <citation type="submission" date="2014-11" db="EMBL/GenBank/DDBJ databases">
        <authorList>
            <person name="Otto D Thomas"/>
            <person name="Naeem Raeece"/>
        </authorList>
    </citation>
    <scope>NUCLEOTIDE SEQUENCE</scope>
</reference>
<name>A0A0G4FTP1_9ALVE</name>
<dbReference type="AlphaFoldDB" id="A0A0G4FTP1"/>